<dbReference type="Gene3D" id="1.10.150.130">
    <property type="match status" value="1"/>
</dbReference>
<dbReference type="Gene3D" id="1.10.443.10">
    <property type="entry name" value="Intergrase catalytic core"/>
    <property type="match status" value="1"/>
</dbReference>
<dbReference type="PANTHER" id="PTHR30349:SF64">
    <property type="entry name" value="PROPHAGE INTEGRASE INTD-RELATED"/>
    <property type="match status" value="1"/>
</dbReference>
<evidence type="ECO:0000259" key="4">
    <source>
        <dbReference type="PROSITE" id="PS51898"/>
    </source>
</evidence>
<evidence type="ECO:0000313" key="6">
    <source>
        <dbReference type="Proteomes" id="UP000640531"/>
    </source>
</evidence>
<dbReference type="InterPro" id="IPR002104">
    <property type="entry name" value="Integrase_catalytic"/>
</dbReference>
<dbReference type="PROSITE" id="PS51898">
    <property type="entry name" value="TYR_RECOMBINASE"/>
    <property type="match status" value="1"/>
</dbReference>
<keyword evidence="6" id="KW-1185">Reference proteome</keyword>
<organism evidence="5 6">
    <name type="scientific">Anabaena lutea FACHB-196</name>
    <dbReference type="NCBI Taxonomy" id="2692881"/>
    <lineage>
        <taxon>Bacteria</taxon>
        <taxon>Bacillati</taxon>
        <taxon>Cyanobacteriota</taxon>
        <taxon>Cyanophyceae</taxon>
        <taxon>Nostocales</taxon>
        <taxon>Nostocaceae</taxon>
        <taxon>Anabaena</taxon>
    </lineage>
</organism>
<sequence>MAVTIEPKSKKLIIRFRVNGYSKQFYLSTGLKDNKANRVNVESRWELIQREISLGEFDPTLERYRFGDKKSKQVENSDITIIELWEKFTEFQEHQLEQTTIRGTYRKIERYIKRFPTEKLSEASKIRNWLLANTSVYMSWDILHHLDRCCRWAVNSKLISQNPFKDLLIPKPKRKSTDVDGFRAFTLEQRDIIIEAFEKHPTHSHYAPLVKFLFWTGCRLGEAFALTWGDISSDGCQIAIAKSRNLHGITKGTKNGKKRIFTVQPGSRLQKLLLEIKPDCPDPAQIIFLTKQNNRLTSYTMNDFWKGTGSTYKNRKYFYPGVVTELVDAGKIPYYLNPYATRHTFATWAIASGATPDKVALWIGDNVATVLKYYVHPSVTESNCPDF</sequence>
<name>A0ABR8FEZ8_9NOST</name>
<evidence type="ECO:0000256" key="1">
    <source>
        <dbReference type="ARBA" id="ARBA00008857"/>
    </source>
</evidence>
<comment type="caution">
    <text evidence="5">The sequence shown here is derived from an EMBL/GenBank/DDBJ whole genome shotgun (WGS) entry which is preliminary data.</text>
</comment>
<dbReference type="InterPro" id="IPR013762">
    <property type="entry name" value="Integrase-like_cat_sf"/>
</dbReference>
<dbReference type="Pfam" id="PF12167">
    <property type="entry name" value="Arm-DNA-bind_2"/>
    <property type="match status" value="1"/>
</dbReference>
<dbReference type="EMBL" id="JACJST010000008">
    <property type="protein sequence ID" value="MBD2568349.1"/>
    <property type="molecule type" value="Genomic_DNA"/>
</dbReference>
<proteinExistence type="inferred from homology"/>
<reference evidence="5 6" key="1">
    <citation type="journal article" date="2020" name="ISME J.">
        <title>Comparative genomics reveals insights into cyanobacterial evolution and habitat adaptation.</title>
        <authorList>
            <person name="Chen M.Y."/>
            <person name="Teng W.K."/>
            <person name="Zhao L."/>
            <person name="Hu C.X."/>
            <person name="Zhou Y.K."/>
            <person name="Han B.P."/>
            <person name="Song L.R."/>
            <person name="Shu W.S."/>
        </authorList>
    </citation>
    <scope>NUCLEOTIDE SEQUENCE [LARGE SCALE GENOMIC DNA]</scope>
    <source>
        <strain evidence="5 6">FACHB-196</strain>
    </source>
</reference>
<evidence type="ECO:0000313" key="5">
    <source>
        <dbReference type="EMBL" id="MBD2568349.1"/>
    </source>
</evidence>
<evidence type="ECO:0000256" key="3">
    <source>
        <dbReference type="ARBA" id="ARBA00023172"/>
    </source>
</evidence>
<dbReference type="InterPro" id="IPR011010">
    <property type="entry name" value="DNA_brk_join_enz"/>
</dbReference>
<dbReference type="SUPFAM" id="SSF56349">
    <property type="entry name" value="DNA breaking-rejoining enzymes"/>
    <property type="match status" value="1"/>
</dbReference>
<dbReference type="InterPro" id="IPR050090">
    <property type="entry name" value="Tyrosine_recombinase_XerCD"/>
</dbReference>
<accession>A0ABR8FEZ8</accession>
<gene>
    <name evidence="5" type="ORF">H6G59_10625</name>
</gene>
<feature type="domain" description="Tyr recombinase" evidence="4">
    <location>
        <begin position="180"/>
        <end position="387"/>
    </location>
</feature>
<comment type="similarity">
    <text evidence="1">Belongs to the 'phage' integrase family.</text>
</comment>
<dbReference type="InterPro" id="IPR022000">
    <property type="entry name" value="Min27-like_integrase_DNA_bind"/>
</dbReference>
<dbReference type="Pfam" id="PF00589">
    <property type="entry name" value="Phage_integrase"/>
    <property type="match status" value="1"/>
</dbReference>
<dbReference type="InterPro" id="IPR010998">
    <property type="entry name" value="Integrase_recombinase_N"/>
</dbReference>
<dbReference type="RefSeq" id="WP_190714195.1">
    <property type="nucleotide sequence ID" value="NZ_JACJST010000008.1"/>
</dbReference>
<protein>
    <submittedName>
        <fullName evidence="5">Tyrosine-type recombinase/integrase</fullName>
    </submittedName>
</protein>
<keyword evidence="3" id="KW-0233">DNA recombination</keyword>
<dbReference type="Proteomes" id="UP000640531">
    <property type="component" value="Unassembled WGS sequence"/>
</dbReference>
<evidence type="ECO:0000256" key="2">
    <source>
        <dbReference type="ARBA" id="ARBA00023125"/>
    </source>
</evidence>
<keyword evidence="2" id="KW-0238">DNA-binding</keyword>
<dbReference type="PANTHER" id="PTHR30349">
    <property type="entry name" value="PHAGE INTEGRASE-RELATED"/>
    <property type="match status" value="1"/>
</dbReference>